<dbReference type="OrthoDB" id="5596743at2759"/>
<dbReference type="EMBL" id="NAJP01000054">
    <property type="protein sequence ID" value="TKA37115.1"/>
    <property type="molecule type" value="Genomic_DNA"/>
</dbReference>
<sequence length="196" mass="20893">MRSFLTIAAATLATVAYAMPEPIFGSNKLAARDATCMSADEANQVALNFNHLISAYSEELANASLTVGFEDYSDSVISLIDAGCAGPLPLGTATFSSRAAFIAGQGSQPDIPFDQLNVWYNCDTVILRWRTTLNFTTPAAEFVTGIIVLETTAAPGGAQPWLINTVYSEFNSGAWLVDLGTFVPNCTAPARRLLRA</sequence>
<feature type="chain" id="PRO_5044609334" description="NTF2-like domain-containing protein" evidence="1">
    <location>
        <begin position="21"/>
        <end position="196"/>
    </location>
</feature>
<evidence type="ECO:0000259" key="2">
    <source>
        <dbReference type="Pfam" id="PF26534"/>
    </source>
</evidence>
<dbReference type="Pfam" id="PF26534">
    <property type="entry name" value="NTF2_7"/>
    <property type="match status" value="1"/>
</dbReference>
<comment type="caution">
    <text evidence="4">The sequence shown here is derived from an EMBL/GenBank/DDBJ whole genome shotgun (WGS) entry which is preliminary data.</text>
</comment>
<evidence type="ECO:0000313" key="4">
    <source>
        <dbReference type="EMBL" id="TKA37115.1"/>
    </source>
</evidence>
<dbReference type="Proteomes" id="UP001175353">
    <property type="component" value="Unassembled WGS sequence"/>
</dbReference>
<reference evidence="4 5" key="1">
    <citation type="submission" date="2017-03" db="EMBL/GenBank/DDBJ databases">
        <title>Genomes of endolithic fungi from Antarctica.</title>
        <authorList>
            <person name="Coleine C."/>
            <person name="Masonjones S."/>
            <person name="Stajich J.E."/>
        </authorList>
    </citation>
    <scope>NUCLEOTIDE SEQUENCE [LARGE SCALE GENOMIC DNA]</scope>
    <source>
        <strain evidence="4 5">CCFEE 5311</strain>
    </source>
</reference>
<feature type="signal peptide" evidence="1">
    <location>
        <begin position="1"/>
        <end position="20"/>
    </location>
</feature>
<evidence type="ECO:0000256" key="1">
    <source>
        <dbReference type="SAM" id="SignalP"/>
    </source>
</evidence>
<gene>
    <name evidence="4" type="ORF">B0A54_11976</name>
    <name evidence="3" type="ORF">LTR91_011595</name>
</gene>
<evidence type="ECO:0000313" key="3">
    <source>
        <dbReference type="EMBL" id="KAK0982347.1"/>
    </source>
</evidence>
<evidence type="ECO:0000313" key="6">
    <source>
        <dbReference type="Proteomes" id="UP001175353"/>
    </source>
</evidence>
<name>A0A4U0UQ86_9PEZI</name>
<dbReference type="Proteomes" id="UP000310066">
    <property type="component" value="Unassembled WGS sequence"/>
</dbReference>
<reference evidence="3" key="2">
    <citation type="submission" date="2023-06" db="EMBL/GenBank/DDBJ databases">
        <title>Black Yeasts Isolated from many extreme environments.</title>
        <authorList>
            <person name="Coleine C."/>
            <person name="Stajich J.E."/>
            <person name="Selbmann L."/>
        </authorList>
    </citation>
    <scope>NUCLEOTIDE SEQUENCE</scope>
    <source>
        <strain evidence="3">CCFEE 5200</strain>
    </source>
</reference>
<accession>A0A4U0UQ86</accession>
<dbReference type="AlphaFoldDB" id="A0A4U0UQ86"/>
<protein>
    <recommendedName>
        <fullName evidence="2">NTF2-like domain-containing protein</fullName>
    </recommendedName>
</protein>
<proteinExistence type="predicted"/>
<feature type="domain" description="NTF2-like" evidence="2">
    <location>
        <begin position="35"/>
        <end position="181"/>
    </location>
</feature>
<dbReference type="EMBL" id="JAUJLE010000107">
    <property type="protein sequence ID" value="KAK0982347.1"/>
    <property type="molecule type" value="Genomic_DNA"/>
</dbReference>
<keyword evidence="6" id="KW-1185">Reference proteome</keyword>
<keyword evidence="1" id="KW-0732">Signal</keyword>
<dbReference type="InterPro" id="IPR058645">
    <property type="entry name" value="NTF2-like_dom_7"/>
</dbReference>
<organism evidence="4 5">
    <name type="scientific">Friedmanniomyces endolithicus</name>
    <dbReference type="NCBI Taxonomy" id="329885"/>
    <lineage>
        <taxon>Eukaryota</taxon>
        <taxon>Fungi</taxon>
        <taxon>Dikarya</taxon>
        <taxon>Ascomycota</taxon>
        <taxon>Pezizomycotina</taxon>
        <taxon>Dothideomycetes</taxon>
        <taxon>Dothideomycetidae</taxon>
        <taxon>Mycosphaerellales</taxon>
        <taxon>Teratosphaeriaceae</taxon>
        <taxon>Friedmanniomyces</taxon>
    </lineage>
</organism>
<evidence type="ECO:0000313" key="5">
    <source>
        <dbReference type="Proteomes" id="UP000310066"/>
    </source>
</evidence>